<evidence type="ECO:0000256" key="3">
    <source>
        <dbReference type="ARBA" id="ARBA00021872"/>
    </source>
</evidence>
<dbReference type="InterPro" id="IPR045865">
    <property type="entry name" value="ACT-like_dom_sf"/>
</dbReference>
<proteinExistence type="predicted"/>
<dbReference type="CDD" id="cd04905">
    <property type="entry name" value="ACT_CM-PDT"/>
    <property type="match status" value="1"/>
</dbReference>
<evidence type="ECO:0000259" key="10">
    <source>
        <dbReference type="PROSITE" id="PS51171"/>
    </source>
</evidence>
<keyword evidence="5" id="KW-0057">Aromatic amino acid biosynthesis</keyword>
<keyword evidence="13" id="KW-1185">Reference proteome</keyword>
<name>A0A4R0QYF5_9BIFI</name>
<dbReference type="GO" id="GO:0004664">
    <property type="term" value="F:prephenate dehydratase activity"/>
    <property type="evidence" value="ECO:0007669"/>
    <property type="project" value="UniProtKB-EC"/>
</dbReference>
<evidence type="ECO:0000313" key="12">
    <source>
        <dbReference type="EMBL" id="TCD54641.1"/>
    </source>
</evidence>
<dbReference type="UniPathway" id="UPA00121">
    <property type="reaction ID" value="UER00345"/>
</dbReference>
<dbReference type="Gene3D" id="3.30.70.260">
    <property type="match status" value="1"/>
</dbReference>
<reference evidence="12 13" key="1">
    <citation type="submission" date="2018-12" db="EMBL/GenBank/DDBJ databases">
        <title>Alloscrdovia theropitheci sp. nov: a novel taxon from the feces of the bleeding-herat monkey (Theropithecus geleda).</title>
        <authorList>
            <person name="Modesto M."/>
        </authorList>
    </citation>
    <scope>NUCLEOTIDE SEQUENCE [LARGE SCALE GENOMIC DNA]</scope>
    <source>
        <strain evidence="12 13">GLDI4/2</strain>
    </source>
</reference>
<dbReference type="PANTHER" id="PTHR21022">
    <property type="entry name" value="PREPHENATE DEHYDRATASE P PROTEIN"/>
    <property type="match status" value="1"/>
</dbReference>
<dbReference type="Pfam" id="PF00800">
    <property type="entry name" value="PDT"/>
    <property type="match status" value="1"/>
</dbReference>
<evidence type="ECO:0000256" key="1">
    <source>
        <dbReference type="ARBA" id="ARBA00004741"/>
    </source>
</evidence>
<evidence type="ECO:0000256" key="4">
    <source>
        <dbReference type="ARBA" id="ARBA00022605"/>
    </source>
</evidence>
<feature type="domain" description="Prephenate dehydratase" evidence="10">
    <location>
        <begin position="2"/>
        <end position="177"/>
    </location>
</feature>
<dbReference type="OrthoDB" id="9802281at2"/>
<keyword evidence="6" id="KW-0584">Phenylalanine biosynthesis</keyword>
<keyword evidence="7" id="KW-0456">Lyase</keyword>
<dbReference type="PIRSF" id="PIRSF001500">
    <property type="entry name" value="Chor_mut_pdt_Ppr"/>
    <property type="match status" value="1"/>
</dbReference>
<dbReference type="SUPFAM" id="SSF53850">
    <property type="entry name" value="Periplasmic binding protein-like II"/>
    <property type="match status" value="1"/>
</dbReference>
<evidence type="ECO:0000259" key="11">
    <source>
        <dbReference type="PROSITE" id="PS51671"/>
    </source>
</evidence>
<accession>A0A4R0QYF5</accession>
<protein>
    <recommendedName>
        <fullName evidence="3">Prephenate dehydratase</fullName>
        <ecNumber evidence="2">4.2.1.51</ecNumber>
    </recommendedName>
</protein>
<dbReference type="Proteomes" id="UP000291289">
    <property type="component" value="Unassembled WGS sequence"/>
</dbReference>
<comment type="catalytic activity">
    <reaction evidence="8">
        <text>prephenate + H(+) = 3-phenylpyruvate + CO2 + H2O</text>
        <dbReference type="Rhea" id="RHEA:21648"/>
        <dbReference type="ChEBI" id="CHEBI:15377"/>
        <dbReference type="ChEBI" id="CHEBI:15378"/>
        <dbReference type="ChEBI" id="CHEBI:16526"/>
        <dbReference type="ChEBI" id="CHEBI:18005"/>
        <dbReference type="ChEBI" id="CHEBI:29934"/>
        <dbReference type="EC" id="4.2.1.51"/>
    </reaction>
</comment>
<dbReference type="EMBL" id="RXLP01000008">
    <property type="protein sequence ID" value="TCD54641.1"/>
    <property type="molecule type" value="Genomic_DNA"/>
</dbReference>
<evidence type="ECO:0000256" key="9">
    <source>
        <dbReference type="PIRSR" id="PIRSR001500-2"/>
    </source>
</evidence>
<keyword evidence="4" id="KW-0028">Amino-acid biosynthesis</keyword>
<gene>
    <name evidence="12" type="ORF">EJ419_02060</name>
</gene>
<dbReference type="GO" id="GO:0005737">
    <property type="term" value="C:cytoplasm"/>
    <property type="evidence" value="ECO:0007669"/>
    <property type="project" value="TreeGrafter"/>
</dbReference>
<feature type="site" description="Essential for prephenate dehydratase activity" evidence="9">
    <location>
        <position position="170"/>
    </location>
</feature>
<dbReference type="PROSITE" id="PS51171">
    <property type="entry name" value="PREPHENATE_DEHYDR_3"/>
    <property type="match status" value="1"/>
</dbReference>
<evidence type="ECO:0000256" key="7">
    <source>
        <dbReference type="ARBA" id="ARBA00023239"/>
    </source>
</evidence>
<dbReference type="SUPFAM" id="SSF55021">
    <property type="entry name" value="ACT-like"/>
    <property type="match status" value="1"/>
</dbReference>
<feature type="domain" description="ACT" evidence="11">
    <location>
        <begin position="199"/>
        <end position="276"/>
    </location>
</feature>
<dbReference type="GO" id="GO:0009094">
    <property type="term" value="P:L-phenylalanine biosynthetic process"/>
    <property type="evidence" value="ECO:0007669"/>
    <property type="project" value="UniProtKB-UniPathway"/>
</dbReference>
<evidence type="ECO:0000256" key="5">
    <source>
        <dbReference type="ARBA" id="ARBA00023141"/>
    </source>
</evidence>
<comment type="pathway">
    <text evidence="1">Amino-acid biosynthesis; L-phenylalanine biosynthesis; phenylpyruvate from prephenate: step 1/1.</text>
</comment>
<sequence length="323" mass="35958">MKLFYLGPEGSFTFQAARIAGTKCFTNNEIEYVACASEREIFNNVEQGRGDGIIAWENNVEGYVATNLDRLMNSHNVAGTQRISLNIQFDAFVRPDCGEITEVTAHPHGLAQCTQFIEEHNLREVPSSSNSAACKDLKPHQVALAPHKSGELYGLHTWQESVQDYAHAHTDFLLLQSREKALDTNTIRENCGIECETILTVIPLSIGPGVIANLLDVFRDNGLNMTSLISRPIKGVDGTYSFVITIDAAPWESSVQHVFQEIEEHGDWLKIMAVYPQRTTHSLPIKQWNLPHRGINAMLTHMRVSQEHGLSTDCDGESGEEQA</sequence>
<comment type="caution">
    <text evidence="12">The sequence shown here is derived from an EMBL/GenBank/DDBJ whole genome shotgun (WGS) entry which is preliminary data.</text>
</comment>
<dbReference type="EC" id="4.2.1.51" evidence="2"/>
<dbReference type="RefSeq" id="WP_131283268.1">
    <property type="nucleotide sequence ID" value="NZ_RXLP01000008.1"/>
</dbReference>
<evidence type="ECO:0000256" key="8">
    <source>
        <dbReference type="ARBA" id="ARBA00047848"/>
    </source>
</evidence>
<dbReference type="InterPro" id="IPR001086">
    <property type="entry name" value="Preph_deHydtase"/>
</dbReference>
<dbReference type="InterPro" id="IPR008242">
    <property type="entry name" value="Chor_mutase/pphenate_deHydtase"/>
</dbReference>
<organism evidence="12 13">
    <name type="scientific">Alloscardovia theropitheci</name>
    <dbReference type="NCBI Taxonomy" id="2496842"/>
    <lineage>
        <taxon>Bacteria</taxon>
        <taxon>Bacillati</taxon>
        <taxon>Actinomycetota</taxon>
        <taxon>Actinomycetes</taxon>
        <taxon>Bifidobacteriales</taxon>
        <taxon>Bifidobacteriaceae</taxon>
        <taxon>Alloscardovia</taxon>
    </lineage>
</organism>
<evidence type="ECO:0000313" key="13">
    <source>
        <dbReference type="Proteomes" id="UP000291289"/>
    </source>
</evidence>
<evidence type="ECO:0000256" key="2">
    <source>
        <dbReference type="ARBA" id="ARBA00013147"/>
    </source>
</evidence>
<dbReference type="InterPro" id="IPR002912">
    <property type="entry name" value="ACT_dom"/>
</dbReference>
<dbReference type="PROSITE" id="PS51671">
    <property type="entry name" value="ACT"/>
    <property type="match status" value="1"/>
</dbReference>
<evidence type="ECO:0000256" key="6">
    <source>
        <dbReference type="ARBA" id="ARBA00023222"/>
    </source>
</evidence>
<dbReference type="Gene3D" id="3.40.190.10">
    <property type="entry name" value="Periplasmic binding protein-like II"/>
    <property type="match status" value="2"/>
</dbReference>
<dbReference type="AlphaFoldDB" id="A0A4R0QYF5"/>
<dbReference type="PANTHER" id="PTHR21022:SF19">
    <property type="entry name" value="PREPHENATE DEHYDRATASE-RELATED"/>
    <property type="match status" value="1"/>
</dbReference>